<reference evidence="1" key="2">
    <citation type="journal article" date="2015" name="Data Brief">
        <title>Shoot transcriptome of the giant reed, Arundo donax.</title>
        <authorList>
            <person name="Barrero R.A."/>
            <person name="Guerrero F.D."/>
            <person name="Moolhuijzen P."/>
            <person name="Goolsby J.A."/>
            <person name="Tidwell J."/>
            <person name="Bellgard S.E."/>
            <person name="Bellgard M.I."/>
        </authorList>
    </citation>
    <scope>NUCLEOTIDE SEQUENCE</scope>
    <source>
        <tissue evidence="1">Shoot tissue taken approximately 20 cm above the soil surface</tissue>
    </source>
</reference>
<reference evidence="1" key="1">
    <citation type="submission" date="2014-09" db="EMBL/GenBank/DDBJ databases">
        <authorList>
            <person name="Magalhaes I.L.F."/>
            <person name="Oliveira U."/>
            <person name="Santos F.R."/>
            <person name="Vidigal T.H.D.A."/>
            <person name="Brescovit A.D."/>
            <person name="Santos A.J."/>
        </authorList>
    </citation>
    <scope>NUCLEOTIDE SEQUENCE</scope>
    <source>
        <tissue evidence="1">Shoot tissue taken approximately 20 cm above the soil surface</tissue>
    </source>
</reference>
<evidence type="ECO:0000313" key="1">
    <source>
        <dbReference type="EMBL" id="JAD50424.1"/>
    </source>
</evidence>
<dbReference type="EMBL" id="GBRH01247471">
    <property type="protein sequence ID" value="JAD50424.1"/>
    <property type="molecule type" value="Transcribed_RNA"/>
</dbReference>
<proteinExistence type="predicted"/>
<accession>A0A0A9AFF9</accession>
<protein>
    <submittedName>
        <fullName evidence="1">Uncharacterized protein</fullName>
    </submittedName>
</protein>
<dbReference type="AlphaFoldDB" id="A0A0A9AFF9"/>
<organism evidence="1">
    <name type="scientific">Arundo donax</name>
    <name type="common">Giant reed</name>
    <name type="synonym">Donax arundinaceus</name>
    <dbReference type="NCBI Taxonomy" id="35708"/>
    <lineage>
        <taxon>Eukaryota</taxon>
        <taxon>Viridiplantae</taxon>
        <taxon>Streptophyta</taxon>
        <taxon>Embryophyta</taxon>
        <taxon>Tracheophyta</taxon>
        <taxon>Spermatophyta</taxon>
        <taxon>Magnoliopsida</taxon>
        <taxon>Liliopsida</taxon>
        <taxon>Poales</taxon>
        <taxon>Poaceae</taxon>
        <taxon>PACMAD clade</taxon>
        <taxon>Arundinoideae</taxon>
        <taxon>Arundineae</taxon>
        <taxon>Arundo</taxon>
    </lineage>
</organism>
<sequence>MFSTKLCLLREKGVSFSLQL</sequence>
<name>A0A0A9AFF9_ARUDO</name>